<dbReference type="EMBL" id="JAWDGP010002587">
    <property type="protein sequence ID" value="KAK3781823.1"/>
    <property type="molecule type" value="Genomic_DNA"/>
</dbReference>
<protein>
    <submittedName>
        <fullName evidence="2">Uncharacterized protein</fullName>
    </submittedName>
</protein>
<evidence type="ECO:0000313" key="2">
    <source>
        <dbReference type="EMBL" id="KAK3781823.1"/>
    </source>
</evidence>
<keyword evidence="3" id="KW-1185">Reference proteome</keyword>
<name>A0AAE1A5S8_9GAST</name>
<proteinExistence type="predicted"/>
<comment type="caution">
    <text evidence="2">The sequence shown here is derived from an EMBL/GenBank/DDBJ whole genome shotgun (WGS) entry which is preliminary data.</text>
</comment>
<accession>A0AAE1A5S8</accession>
<feature type="region of interest" description="Disordered" evidence="1">
    <location>
        <begin position="31"/>
        <end position="50"/>
    </location>
</feature>
<evidence type="ECO:0000256" key="1">
    <source>
        <dbReference type="SAM" id="MobiDB-lite"/>
    </source>
</evidence>
<organism evidence="2 3">
    <name type="scientific">Elysia crispata</name>
    <name type="common">lettuce slug</name>
    <dbReference type="NCBI Taxonomy" id="231223"/>
    <lineage>
        <taxon>Eukaryota</taxon>
        <taxon>Metazoa</taxon>
        <taxon>Spiralia</taxon>
        <taxon>Lophotrochozoa</taxon>
        <taxon>Mollusca</taxon>
        <taxon>Gastropoda</taxon>
        <taxon>Heterobranchia</taxon>
        <taxon>Euthyneura</taxon>
        <taxon>Panpulmonata</taxon>
        <taxon>Sacoglossa</taxon>
        <taxon>Placobranchoidea</taxon>
        <taxon>Plakobranchidae</taxon>
        <taxon>Elysia</taxon>
    </lineage>
</organism>
<evidence type="ECO:0000313" key="3">
    <source>
        <dbReference type="Proteomes" id="UP001283361"/>
    </source>
</evidence>
<dbReference type="Proteomes" id="UP001283361">
    <property type="component" value="Unassembled WGS sequence"/>
</dbReference>
<gene>
    <name evidence="2" type="ORF">RRG08_016945</name>
</gene>
<reference evidence="2" key="1">
    <citation type="journal article" date="2023" name="G3 (Bethesda)">
        <title>A reference genome for the long-term kleptoplast-retaining sea slug Elysia crispata morphotype clarki.</title>
        <authorList>
            <person name="Eastman K.E."/>
            <person name="Pendleton A.L."/>
            <person name="Shaikh M.A."/>
            <person name="Suttiyut T."/>
            <person name="Ogas R."/>
            <person name="Tomko P."/>
            <person name="Gavelis G."/>
            <person name="Widhalm J.R."/>
            <person name="Wisecaver J.H."/>
        </authorList>
    </citation>
    <scope>NUCLEOTIDE SEQUENCE</scope>
    <source>
        <strain evidence="2">ECLA1</strain>
    </source>
</reference>
<dbReference type="AlphaFoldDB" id="A0AAE1A5S8"/>
<sequence length="132" mass="15164">MCVTNLTTVTQLSSDSSTEGWTLKATPKTCLEDSRKTPDPYTQTHARKLHQRPAWRIPGKPLTLTHKHTLENYTRDLLGGFQENPDPYTQTHARKLHQRPAWRIPGKPLTLTHKHTLENYTRDLLGGFQENP</sequence>